<dbReference type="PROSITE" id="PS00690">
    <property type="entry name" value="DEAH_ATP_HELICASE"/>
    <property type="match status" value="1"/>
</dbReference>
<dbReference type="PROSITE" id="PS51194">
    <property type="entry name" value="HELICASE_CTER"/>
    <property type="match status" value="1"/>
</dbReference>
<sequence>MRIDANLFSYGYLDSADLLRLLFPSPLLVALRLRLLRVTGRVLNEIYKMRTEANPNYLEHLSTEAVEMIQDEWKLNGKGSNALILPGKKRNKTKGKDKIFRRNNAMASPAISKSKKRKFQKLQEEKEKKLMLSKSIRVLQKYKIRDEAYSILQSSGTIGQAKTQREKCRLALHFAKAGLEVPENVALFKKEKQTYENVVIRPDQGKLTVCSSKELTLMKQVEKDDCIGLTLKKLVEKENYDGSSFVKSLEKDINKVSAPARPMMTADGSQQNSLQTHFEFTIKNSMSVNAEADMLFSSLNCAAKVSGSFAHEVMKSSIPTSFTTGDQSDASLQRADRSNICVGKLEAPKLCGTSDHVNSAVVVHVSRPHEVQEKRRHLPIIMMEQEIMEAINEHPILILCGETGCGKTTQVPQFLYEAGYGSSNQSDRKGIIGITQPRRVAVLATAKRVSYELGLQLGKGVGFQVRHDKMIGNGCSMKFMTDGILLREAQSDFLLKRYSIVILDEAHERSLNTDILIGMLSRIIKIRQELYEEQQKKVLSGAKISPEKLVARLKLVLMSATLRVEDFVSNKRLFHEAPPVLEVPVRQFPVTVHFSRKTPEDYLSQAYKKVLSIHKRLPSGGILVFVTGQREVEYLCKKLRKASQKFSENSAKKKIDNERSAGFEVDIKDIDEAFGTEDSFPEQQSDRLWSYEEDDDLEEIDELLSESETDSESVEDSENESLVKSQEQDGNGSVLDFLKNPESLSSLKASFEALAGNIPNQCSEEKLHLHSTLQIKESSATAIGPLYVLPLYAMLPASAQLRIFEKVPEGERIIVVATNVAETSLTIPGIKYVVDTGKEKVKNYNYGNGMASFEVRWISKASAAQRAGRAGRTGPGHCYRLYSSAAFSKDDIFAEFSCPEISKIPVDGVVLLMKFMGIEKVVENFPFPTPPKTSALEEAEHCLKAIEALDEDGKLTSLGRSMAQYPMSPRHSRMILTVINILKKQPGFARANLVLGYAAAAAAALSFPNPFLMQLEGTQGTLKTDIDPELEDNGDARAHDHEEKLSQKKLKAMAKASRAKFCNPSSDALTIAYALQLFELAENSFEFCRTNSLHFKTMEEMSKLRKQILQLIFHQQKPCNEIPWNHGGFKDVECTWLVHSNKHPLEMNEEELLSQAICAGWADRVAKRIRTISGSMEKEHKVHTMRYQSSAMDDTVFLHRRSSVSHTAPEYVVYTELIRTSRPYMHGVTAVKSDWLVRYANSTCCFSAPLTDPKPYYEPLSDCVFCWVNPTFGRHNWQLPLHNLPIKDETFRISVFACSLLEGNVLPCLKSAKNFLSAAPSSILRPEALGQRRISDLLSRLRIGSGIIDSRSKLKEAWGENSMYLYLELLNWFQERFHCQFDKLWEQMLQEAQLEGFELFPKRAKKHRKIVRR</sequence>
<dbReference type="GO" id="GO:0003723">
    <property type="term" value="F:RNA binding"/>
    <property type="evidence" value="ECO:0007669"/>
    <property type="project" value="TreeGrafter"/>
</dbReference>
<proteinExistence type="inferred from homology"/>
<dbReference type="SMART" id="SM00382">
    <property type="entry name" value="AAA"/>
    <property type="match status" value="1"/>
</dbReference>
<dbReference type="SMART" id="SM00490">
    <property type="entry name" value="HELICc"/>
    <property type="match status" value="1"/>
</dbReference>
<dbReference type="EC" id="3.6.4.13" evidence="2"/>
<keyword evidence="12" id="KW-1185">Reference proteome</keyword>
<dbReference type="InterPro" id="IPR014001">
    <property type="entry name" value="Helicase_ATP-bd"/>
</dbReference>
<dbReference type="FunFam" id="1.20.120.1080:FF:000021">
    <property type="entry name" value="ATP-dependent RNA helicase DEAH13"/>
    <property type="match status" value="1"/>
</dbReference>
<dbReference type="InterPro" id="IPR048333">
    <property type="entry name" value="HA2_WH"/>
</dbReference>
<dbReference type="InterPro" id="IPR027417">
    <property type="entry name" value="P-loop_NTPase"/>
</dbReference>
<gene>
    <name evidence="11" type="ORF">IEQ34_014116</name>
</gene>
<accession>A0AAV7G2Z4</accession>
<dbReference type="InterPro" id="IPR011545">
    <property type="entry name" value="DEAD/DEAH_box_helicase_dom"/>
</dbReference>
<dbReference type="SUPFAM" id="SSF52540">
    <property type="entry name" value="P-loop containing nucleoside triphosphate hydrolases"/>
    <property type="match status" value="1"/>
</dbReference>
<dbReference type="Pfam" id="PF23362">
    <property type="entry name" value="DHX37_C"/>
    <property type="match status" value="1"/>
</dbReference>
<dbReference type="InterPro" id="IPR007502">
    <property type="entry name" value="Helicase-assoc_dom"/>
</dbReference>
<dbReference type="Pfam" id="PF04408">
    <property type="entry name" value="WHD_HA2"/>
    <property type="match status" value="1"/>
</dbReference>
<dbReference type="InterPro" id="IPR002464">
    <property type="entry name" value="DNA/RNA_helicase_DEAH_CS"/>
</dbReference>
<dbReference type="InterPro" id="IPR056371">
    <property type="entry name" value="DHX37-like_C"/>
</dbReference>
<dbReference type="Pfam" id="PF07717">
    <property type="entry name" value="OB_NTP_bind"/>
    <property type="match status" value="1"/>
</dbReference>
<evidence type="ECO:0000256" key="1">
    <source>
        <dbReference type="ARBA" id="ARBA00008792"/>
    </source>
</evidence>
<dbReference type="InterPro" id="IPR003593">
    <property type="entry name" value="AAA+_ATPase"/>
</dbReference>
<evidence type="ECO:0000259" key="10">
    <source>
        <dbReference type="PROSITE" id="PS51194"/>
    </source>
</evidence>
<dbReference type="Pfam" id="PF21010">
    <property type="entry name" value="HA2_C"/>
    <property type="match status" value="1"/>
</dbReference>
<dbReference type="CDD" id="cd17982">
    <property type="entry name" value="DEXHc_DHX37"/>
    <property type="match status" value="1"/>
</dbReference>
<dbReference type="InterPro" id="IPR011709">
    <property type="entry name" value="DEAD-box_helicase_OB_fold"/>
</dbReference>
<evidence type="ECO:0000256" key="7">
    <source>
        <dbReference type="ARBA" id="ARBA00047984"/>
    </source>
</evidence>
<reference evidence="11 12" key="1">
    <citation type="journal article" date="2021" name="Hortic Res">
        <title>Chromosome-scale assembly of the Dendrobium chrysotoxum genome enhances the understanding of orchid evolution.</title>
        <authorList>
            <person name="Zhang Y."/>
            <person name="Zhang G.Q."/>
            <person name="Zhang D."/>
            <person name="Liu X.D."/>
            <person name="Xu X.Y."/>
            <person name="Sun W.H."/>
            <person name="Yu X."/>
            <person name="Zhu X."/>
            <person name="Wang Z.W."/>
            <person name="Zhao X."/>
            <person name="Zhong W.Y."/>
            <person name="Chen H."/>
            <person name="Yin W.L."/>
            <person name="Huang T."/>
            <person name="Niu S.C."/>
            <person name="Liu Z.J."/>
        </authorList>
    </citation>
    <scope>NUCLEOTIDE SEQUENCE [LARGE SCALE GENOMIC DNA]</scope>
    <source>
        <strain evidence="11">Lindl</strain>
    </source>
</reference>
<dbReference type="InterPro" id="IPR001650">
    <property type="entry name" value="Helicase_C-like"/>
</dbReference>
<evidence type="ECO:0000256" key="8">
    <source>
        <dbReference type="SAM" id="MobiDB-lite"/>
    </source>
</evidence>
<keyword evidence="5" id="KW-0347">Helicase</keyword>
<dbReference type="FunFam" id="3.40.50.300:FF:000637">
    <property type="entry name" value="ATP-dependent RNA helicase DHX37/DHR1"/>
    <property type="match status" value="1"/>
</dbReference>
<name>A0AAV7G2Z4_DENCH</name>
<comment type="caution">
    <text evidence="11">The sequence shown here is derived from an EMBL/GenBank/DDBJ whole genome shotgun (WGS) entry which is preliminary data.</text>
</comment>
<dbReference type="CDD" id="cd18791">
    <property type="entry name" value="SF2_C_RHA"/>
    <property type="match status" value="1"/>
</dbReference>
<organism evidence="11 12">
    <name type="scientific">Dendrobium chrysotoxum</name>
    <name type="common">Orchid</name>
    <dbReference type="NCBI Taxonomy" id="161865"/>
    <lineage>
        <taxon>Eukaryota</taxon>
        <taxon>Viridiplantae</taxon>
        <taxon>Streptophyta</taxon>
        <taxon>Embryophyta</taxon>
        <taxon>Tracheophyta</taxon>
        <taxon>Spermatophyta</taxon>
        <taxon>Magnoliopsida</taxon>
        <taxon>Liliopsida</taxon>
        <taxon>Asparagales</taxon>
        <taxon>Orchidaceae</taxon>
        <taxon>Epidendroideae</taxon>
        <taxon>Malaxideae</taxon>
        <taxon>Dendrobiinae</taxon>
        <taxon>Dendrobium</taxon>
    </lineage>
</organism>
<feature type="region of interest" description="Disordered" evidence="8">
    <location>
        <begin position="703"/>
        <end position="735"/>
    </location>
</feature>
<dbReference type="SMART" id="SM00487">
    <property type="entry name" value="DEXDc"/>
    <property type="match status" value="1"/>
</dbReference>
<keyword evidence="4" id="KW-0378">Hydrolase</keyword>
<dbReference type="SMART" id="SM00847">
    <property type="entry name" value="HA2"/>
    <property type="match status" value="1"/>
</dbReference>
<dbReference type="GO" id="GO:0016787">
    <property type="term" value="F:hydrolase activity"/>
    <property type="evidence" value="ECO:0007669"/>
    <property type="project" value="UniProtKB-KW"/>
</dbReference>
<keyword evidence="6" id="KW-0067">ATP-binding</keyword>
<dbReference type="Proteomes" id="UP000775213">
    <property type="component" value="Unassembled WGS sequence"/>
</dbReference>
<dbReference type="PANTHER" id="PTHR18934">
    <property type="entry name" value="ATP-DEPENDENT RNA HELICASE"/>
    <property type="match status" value="1"/>
</dbReference>
<evidence type="ECO:0000313" key="12">
    <source>
        <dbReference type="Proteomes" id="UP000775213"/>
    </source>
</evidence>
<dbReference type="GO" id="GO:0003724">
    <property type="term" value="F:RNA helicase activity"/>
    <property type="evidence" value="ECO:0007669"/>
    <property type="project" value="UniProtKB-EC"/>
</dbReference>
<dbReference type="Pfam" id="PF00271">
    <property type="entry name" value="Helicase_C"/>
    <property type="match status" value="1"/>
</dbReference>
<evidence type="ECO:0000256" key="6">
    <source>
        <dbReference type="ARBA" id="ARBA00022840"/>
    </source>
</evidence>
<dbReference type="GO" id="GO:0005524">
    <property type="term" value="F:ATP binding"/>
    <property type="evidence" value="ECO:0007669"/>
    <property type="project" value="UniProtKB-KW"/>
</dbReference>
<feature type="domain" description="Helicase ATP-binding" evidence="9">
    <location>
        <begin position="388"/>
        <end position="580"/>
    </location>
</feature>
<feature type="compositionally biased region" description="Acidic residues" evidence="8">
    <location>
        <begin position="703"/>
        <end position="719"/>
    </location>
</feature>
<evidence type="ECO:0000256" key="4">
    <source>
        <dbReference type="ARBA" id="ARBA00022801"/>
    </source>
</evidence>
<evidence type="ECO:0000313" key="11">
    <source>
        <dbReference type="EMBL" id="KAH0456209.1"/>
    </source>
</evidence>
<dbReference type="GO" id="GO:0000462">
    <property type="term" value="P:maturation of SSU-rRNA from tricistronic rRNA transcript (SSU-rRNA, 5.8S rRNA, LSU-rRNA)"/>
    <property type="evidence" value="ECO:0007669"/>
    <property type="project" value="TreeGrafter"/>
</dbReference>
<protein>
    <recommendedName>
        <fullName evidence="2">RNA helicase</fullName>
        <ecNumber evidence="2">3.6.4.13</ecNumber>
    </recommendedName>
</protein>
<dbReference type="EMBL" id="JAGFBR010000013">
    <property type="protein sequence ID" value="KAH0456209.1"/>
    <property type="molecule type" value="Genomic_DNA"/>
</dbReference>
<evidence type="ECO:0000256" key="3">
    <source>
        <dbReference type="ARBA" id="ARBA00022741"/>
    </source>
</evidence>
<dbReference type="PROSITE" id="PS51192">
    <property type="entry name" value="HELICASE_ATP_BIND_1"/>
    <property type="match status" value="1"/>
</dbReference>
<comment type="catalytic activity">
    <reaction evidence="7">
        <text>ATP + H2O = ADP + phosphate + H(+)</text>
        <dbReference type="Rhea" id="RHEA:13065"/>
        <dbReference type="ChEBI" id="CHEBI:15377"/>
        <dbReference type="ChEBI" id="CHEBI:15378"/>
        <dbReference type="ChEBI" id="CHEBI:30616"/>
        <dbReference type="ChEBI" id="CHEBI:43474"/>
        <dbReference type="ChEBI" id="CHEBI:456216"/>
        <dbReference type="EC" id="3.6.4.13"/>
    </reaction>
</comment>
<dbReference type="Gene3D" id="1.20.120.1080">
    <property type="match status" value="1"/>
</dbReference>
<evidence type="ECO:0000256" key="2">
    <source>
        <dbReference type="ARBA" id="ARBA00012552"/>
    </source>
</evidence>
<evidence type="ECO:0000256" key="5">
    <source>
        <dbReference type="ARBA" id="ARBA00022806"/>
    </source>
</evidence>
<dbReference type="PANTHER" id="PTHR18934:SF99">
    <property type="entry name" value="ATP-DEPENDENT RNA HELICASE DHX37-RELATED"/>
    <property type="match status" value="1"/>
</dbReference>
<feature type="domain" description="Helicase C-terminal" evidence="10">
    <location>
        <begin position="699"/>
        <end position="917"/>
    </location>
</feature>
<dbReference type="Gene3D" id="3.40.50.300">
    <property type="entry name" value="P-loop containing nucleotide triphosphate hydrolases"/>
    <property type="match status" value="3"/>
</dbReference>
<keyword evidence="3" id="KW-0547">Nucleotide-binding</keyword>
<dbReference type="GO" id="GO:0005730">
    <property type="term" value="C:nucleolus"/>
    <property type="evidence" value="ECO:0007669"/>
    <property type="project" value="TreeGrafter"/>
</dbReference>
<dbReference type="FunFam" id="3.40.50.300:FF:001427">
    <property type="entry name" value="ATP-dependent RNA helicase DEAH13"/>
    <property type="match status" value="1"/>
</dbReference>
<evidence type="ECO:0000259" key="9">
    <source>
        <dbReference type="PROSITE" id="PS51192"/>
    </source>
</evidence>
<dbReference type="Pfam" id="PF00270">
    <property type="entry name" value="DEAD"/>
    <property type="match status" value="1"/>
</dbReference>
<comment type="similarity">
    <text evidence="1">Belongs to the DEAD box helicase family. DEAH subfamily.</text>
</comment>